<dbReference type="CDD" id="cd01185">
    <property type="entry name" value="INTN1_C_like"/>
    <property type="match status" value="1"/>
</dbReference>
<evidence type="ECO:0000256" key="2">
    <source>
        <dbReference type="ARBA" id="ARBA00023125"/>
    </source>
</evidence>
<dbReference type="InterPro" id="IPR002104">
    <property type="entry name" value="Integrase_catalytic"/>
</dbReference>
<sequence length="410" mass="48425">MISVKILLRKAKTKNDTYPIIMRVIKNRKTKTINLGLYSALDEWDEIKSSYNKKHHNYRNKNRILRYNLDKAEKIIDQFAIDGIDFSLKQFEQAFKGVQMNNKTVSEFWKTKIENLLKVDRIGRAKTYKSTYKSFFQFIQNDNLLFKEITPSLLDDYEIFLLENNNTEGGVAVKMKDIRALYNEAIRRKVVDEKQYPFRIYQISKLKGNNVKLALSREAIKKMENLDVRKYPHLVDSKNYLMFSYYSRGMNFHDMVTLTWDNIQENRIFYRRSKTKGLFNVEITKPLKEILDYYRNYGTSTKYIFPILLKENLTPLQIDYRKTKCLKRFNKQLKEIARLVGIQEKVTSYTIRHSFATNLKQAGTSTDIISEALGHSDIQVTQAYLKSFEDEVIDSAVRKLLEEPLARYAS</sequence>
<keyword evidence="3" id="KW-0233">DNA recombination</keyword>
<dbReference type="PANTHER" id="PTHR30349">
    <property type="entry name" value="PHAGE INTEGRASE-RELATED"/>
    <property type="match status" value="1"/>
</dbReference>
<evidence type="ECO:0000256" key="3">
    <source>
        <dbReference type="ARBA" id="ARBA00023172"/>
    </source>
</evidence>
<dbReference type="Pfam" id="PF13102">
    <property type="entry name" value="Phage_int_SAM_5"/>
    <property type="match status" value="1"/>
</dbReference>
<keyword evidence="2" id="KW-0238">DNA-binding</keyword>
<dbReference type="PANTHER" id="PTHR30349:SF64">
    <property type="entry name" value="PROPHAGE INTEGRASE INTD-RELATED"/>
    <property type="match status" value="1"/>
</dbReference>
<dbReference type="InterPro" id="IPR050090">
    <property type="entry name" value="Tyrosine_recombinase_XerCD"/>
</dbReference>
<name>A0ABS8GQM1_9FLAO</name>
<accession>A0ABS8GQM1</accession>
<dbReference type="Gene3D" id="1.10.150.130">
    <property type="match status" value="1"/>
</dbReference>
<dbReference type="Gene3D" id="1.10.443.10">
    <property type="entry name" value="Intergrase catalytic core"/>
    <property type="match status" value="1"/>
</dbReference>
<dbReference type="InterPro" id="IPR013762">
    <property type="entry name" value="Integrase-like_cat_sf"/>
</dbReference>
<reference evidence="5 6" key="1">
    <citation type="submission" date="2021-11" db="EMBL/GenBank/DDBJ databases">
        <title>Seasonal and diel survey of microbial diversity of the Tyrrhenian coast.</title>
        <authorList>
            <person name="Gattoni G."/>
            <person name="Corral P."/>
        </authorList>
    </citation>
    <scope>NUCLEOTIDE SEQUENCE [LARGE SCALE GENOMIC DNA]</scope>
    <source>
        <strain evidence="5 6">Mr9</strain>
    </source>
</reference>
<dbReference type="EMBL" id="JAJGMW010000005">
    <property type="protein sequence ID" value="MCC4212255.1"/>
    <property type="molecule type" value="Genomic_DNA"/>
</dbReference>
<organism evidence="5 6">
    <name type="scientific">Leeuwenhoekiella parthenopeia</name>
    <dbReference type="NCBI Taxonomy" id="2890320"/>
    <lineage>
        <taxon>Bacteria</taxon>
        <taxon>Pseudomonadati</taxon>
        <taxon>Bacteroidota</taxon>
        <taxon>Flavobacteriia</taxon>
        <taxon>Flavobacteriales</taxon>
        <taxon>Flavobacteriaceae</taxon>
        <taxon>Leeuwenhoekiella</taxon>
    </lineage>
</organism>
<comment type="caution">
    <text evidence="5">The sequence shown here is derived from an EMBL/GenBank/DDBJ whole genome shotgun (WGS) entry which is preliminary data.</text>
</comment>
<dbReference type="InterPro" id="IPR011010">
    <property type="entry name" value="DNA_brk_join_enz"/>
</dbReference>
<dbReference type="RefSeq" id="WP_228229343.1">
    <property type="nucleotide sequence ID" value="NZ_JAJGMW010000005.1"/>
</dbReference>
<evidence type="ECO:0000313" key="6">
    <source>
        <dbReference type="Proteomes" id="UP001197770"/>
    </source>
</evidence>
<dbReference type="PROSITE" id="PS51898">
    <property type="entry name" value="TYR_RECOMBINASE"/>
    <property type="match status" value="1"/>
</dbReference>
<evidence type="ECO:0000256" key="1">
    <source>
        <dbReference type="ARBA" id="ARBA00008857"/>
    </source>
</evidence>
<dbReference type="InterPro" id="IPR035386">
    <property type="entry name" value="Arm-DNA-bind_5"/>
</dbReference>
<gene>
    <name evidence="5" type="ORF">LLW17_05955</name>
</gene>
<dbReference type="Pfam" id="PF00589">
    <property type="entry name" value="Phage_integrase"/>
    <property type="match status" value="1"/>
</dbReference>
<dbReference type="SUPFAM" id="SSF56349">
    <property type="entry name" value="DNA breaking-rejoining enzymes"/>
    <property type="match status" value="1"/>
</dbReference>
<dbReference type="Proteomes" id="UP001197770">
    <property type="component" value="Unassembled WGS sequence"/>
</dbReference>
<dbReference type="InterPro" id="IPR010998">
    <property type="entry name" value="Integrase_recombinase_N"/>
</dbReference>
<evidence type="ECO:0000259" key="4">
    <source>
        <dbReference type="PROSITE" id="PS51898"/>
    </source>
</evidence>
<feature type="domain" description="Tyr recombinase" evidence="4">
    <location>
        <begin position="218"/>
        <end position="397"/>
    </location>
</feature>
<proteinExistence type="inferred from homology"/>
<evidence type="ECO:0000313" key="5">
    <source>
        <dbReference type="EMBL" id="MCC4212255.1"/>
    </source>
</evidence>
<keyword evidence="6" id="KW-1185">Reference proteome</keyword>
<dbReference type="InterPro" id="IPR025269">
    <property type="entry name" value="SAM-like_dom"/>
</dbReference>
<comment type="similarity">
    <text evidence="1">Belongs to the 'phage' integrase family.</text>
</comment>
<protein>
    <submittedName>
        <fullName evidence="5">Site-specific integrase</fullName>
    </submittedName>
</protein>
<dbReference type="Pfam" id="PF17293">
    <property type="entry name" value="Arm-DNA-bind_5"/>
    <property type="match status" value="1"/>
</dbReference>